<evidence type="ECO:0000256" key="3">
    <source>
        <dbReference type="ARBA" id="ARBA00023136"/>
    </source>
</evidence>
<evidence type="ECO:0000313" key="6">
    <source>
        <dbReference type="EMBL" id="EFQ23535.1"/>
    </source>
</evidence>
<dbReference type="InterPro" id="IPR018080">
    <property type="entry name" value="Band_7/stomatin-like_CS"/>
</dbReference>
<keyword evidence="4" id="KW-0812">Transmembrane</keyword>
<sequence length="262" mass="29429">MIFDLFSLLWEAGTSLVGLLLVLMFLGAAVKVVPEYQRAVVFRLGRLVGGKGPGLILVIPVVDRVLRVDLRVVTLDVPVQEVITRDNVPIKVNAVVYFRVMDPSRSVVEVENYIMATSQLSQTTLRSVIGRSELDEVLSARDKINLELQQIIDERTDPWGIKVSAVEVKELELPEGMKRAMARQAEAERERRAKVIAAEGELQAAEKLFQAAEVMDRSPVTLQLRYLQTLREVASEKNSTTIFPLPIDLLRPFLKKAERPED</sequence>
<organism evidence="6 7">
    <name type="scientific">Aminomonas paucivorans DSM 12260</name>
    <dbReference type="NCBI Taxonomy" id="584708"/>
    <lineage>
        <taxon>Bacteria</taxon>
        <taxon>Thermotogati</taxon>
        <taxon>Synergistota</taxon>
        <taxon>Synergistia</taxon>
        <taxon>Synergistales</taxon>
        <taxon>Synergistaceae</taxon>
        <taxon>Aminomonas</taxon>
    </lineage>
</organism>
<dbReference type="EMBL" id="CM001022">
    <property type="protein sequence ID" value="EFQ23535.1"/>
    <property type="molecule type" value="Genomic_DNA"/>
</dbReference>
<dbReference type="RefSeq" id="WP_006300730.1">
    <property type="nucleotide sequence ID" value="NZ_CM001022.1"/>
</dbReference>
<evidence type="ECO:0000313" key="7">
    <source>
        <dbReference type="Proteomes" id="UP000005096"/>
    </source>
</evidence>
<name>E3CXG9_9BACT</name>
<dbReference type="InterPro" id="IPR001107">
    <property type="entry name" value="Band_7"/>
</dbReference>
<gene>
    <name evidence="6" type="ORF">Apau_1108</name>
</gene>
<dbReference type="SUPFAM" id="SSF117892">
    <property type="entry name" value="Band 7/SPFH domain"/>
    <property type="match status" value="1"/>
</dbReference>
<dbReference type="SMART" id="SM00244">
    <property type="entry name" value="PHB"/>
    <property type="match status" value="1"/>
</dbReference>
<dbReference type="AlphaFoldDB" id="E3CXG9"/>
<dbReference type="STRING" id="584708.Apau_1108"/>
<keyword evidence="7" id="KW-1185">Reference proteome</keyword>
<dbReference type="FunFam" id="3.30.479.30:FF:000004">
    <property type="entry name" value="Putative membrane protease family, stomatin"/>
    <property type="match status" value="1"/>
</dbReference>
<dbReference type="Proteomes" id="UP000005096">
    <property type="component" value="Chromosome"/>
</dbReference>
<dbReference type="GO" id="GO:0098552">
    <property type="term" value="C:side of membrane"/>
    <property type="evidence" value="ECO:0007669"/>
    <property type="project" value="UniProtKB-ARBA"/>
</dbReference>
<reference evidence="6 7" key="1">
    <citation type="journal article" date="2010" name="Stand. Genomic Sci.">
        <title>Non-contiguous finished genome sequence of Aminomonas paucivorans type strain (GLU-3).</title>
        <authorList>
            <person name="Pitluck S."/>
            <person name="Yasawong M."/>
            <person name="Held B."/>
            <person name="Lapidus A."/>
            <person name="Nolan M."/>
            <person name="Copeland A."/>
            <person name="Lucas S."/>
            <person name="Del Rio T.G."/>
            <person name="Tice H."/>
            <person name="Cheng J.F."/>
            <person name="Chertkov O."/>
            <person name="Goodwin L."/>
            <person name="Tapia R."/>
            <person name="Han C."/>
            <person name="Liolios K."/>
            <person name="Ivanova N."/>
            <person name="Mavromatis K."/>
            <person name="Ovchinnikova G."/>
            <person name="Pati A."/>
            <person name="Chen A."/>
            <person name="Palaniappan K."/>
            <person name="Land M."/>
            <person name="Hauser L."/>
            <person name="Chang Y.J."/>
            <person name="Jeffries C.D."/>
            <person name="Pukall R."/>
            <person name="Spring S."/>
            <person name="Rohde M."/>
            <person name="Sikorski J."/>
            <person name="Goker M."/>
            <person name="Woyke T."/>
            <person name="Bristow J."/>
            <person name="Eisen J.A."/>
            <person name="Markowitz V."/>
            <person name="Hugenholtz P."/>
            <person name="Kyrpides N.C."/>
            <person name="Klenk H.P."/>
        </authorList>
    </citation>
    <scope>NUCLEOTIDE SEQUENCE [LARGE SCALE GENOMIC DNA]</scope>
    <source>
        <strain evidence="6 7">DSM 12260</strain>
    </source>
</reference>
<dbReference type="PROSITE" id="PS01270">
    <property type="entry name" value="BAND_7"/>
    <property type="match status" value="1"/>
</dbReference>
<evidence type="ECO:0000259" key="5">
    <source>
        <dbReference type="SMART" id="SM00244"/>
    </source>
</evidence>
<dbReference type="PANTHER" id="PTHR10264">
    <property type="entry name" value="BAND 7 PROTEIN-RELATED"/>
    <property type="match status" value="1"/>
</dbReference>
<comment type="subcellular location">
    <subcellularLocation>
        <location evidence="1">Membrane</location>
    </subcellularLocation>
</comment>
<dbReference type="CDD" id="cd08826">
    <property type="entry name" value="SPFH_eoslipins_u1"/>
    <property type="match status" value="1"/>
</dbReference>
<dbReference type="Pfam" id="PF01145">
    <property type="entry name" value="Band_7"/>
    <property type="match status" value="1"/>
</dbReference>
<dbReference type="Gene3D" id="3.30.479.30">
    <property type="entry name" value="Band 7 domain"/>
    <property type="match status" value="1"/>
</dbReference>
<evidence type="ECO:0000256" key="4">
    <source>
        <dbReference type="SAM" id="Phobius"/>
    </source>
</evidence>
<keyword evidence="4" id="KW-1133">Transmembrane helix</keyword>
<dbReference type="PRINTS" id="PR00721">
    <property type="entry name" value="STOMATIN"/>
</dbReference>
<evidence type="ECO:0000256" key="1">
    <source>
        <dbReference type="ARBA" id="ARBA00004370"/>
    </source>
</evidence>
<dbReference type="Gene3D" id="6.10.250.2090">
    <property type="match status" value="1"/>
</dbReference>
<dbReference type="OrthoDB" id="9809197at2"/>
<dbReference type="GO" id="GO:0005886">
    <property type="term" value="C:plasma membrane"/>
    <property type="evidence" value="ECO:0007669"/>
    <property type="project" value="InterPro"/>
</dbReference>
<dbReference type="PaxDb" id="584708-Apau_1108"/>
<feature type="transmembrane region" description="Helical" evidence="4">
    <location>
        <begin position="12"/>
        <end position="33"/>
    </location>
</feature>
<proteinExistence type="inferred from homology"/>
<dbReference type="HOGENOM" id="CLU_024949_3_3_0"/>
<dbReference type="eggNOG" id="COG0330">
    <property type="taxonomic scope" value="Bacteria"/>
</dbReference>
<dbReference type="InterPro" id="IPR036013">
    <property type="entry name" value="Band_7/SPFH_dom_sf"/>
</dbReference>
<accession>E3CXG9</accession>
<keyword evidence="3 4" id="KW-0472">Membrane</keyword>
<comment type="similarity">
    <text evidence="2">Belongs to the band 7/mec-2 family.</text>
</comment>
<protein>
    <submittedName>
        <fullName evidence="6">SPFH domain, Band 7 family protein</fullName>
    </submittedName>
</protein>
<dbReference type="InterPro" id="IPR043202">
    <property type="entry name" value="Band-7_stomatin-like"/>
</dbReference>
<dbReference type="PANTHER" id="PTHR10264:SF19">
    <property type="entry name" value="AT06885P-RELATED"/>
    <property type="match status" value="1"/>
</dbReference>
<dbReference type="InterPro" id="IPR001972">
    <property type="entry name" value="Stomatin_HflK_fam"/>
</dbReference>
<evidence type="ECO:0000256" key="2">
    <source>
        <dbReference type="ARBA" id="ARBA00008164"/>
    </source>
</evidence>
<feature type="domain" description="Band 7" evidence="5">
    <location>
        <begin position="28"/>
        <end position="185"/>
    </location>
</feature>